<organism evidence="1 2">
    <name type="scientific">Nephila pilipes</name>
    <name type="common">Giant wood spider</name>
    <name type="synonym">Nephila maculata</name>
    <dbReference type="NCBI Taxonomy" id="299642"/>
    <lineage>
        <taxon>Eukaryota</taxon>
        <taxon>Metazoa</taxon>
        <taxon>Ecdysozoa</taxon>
        <taxon>Arthropoda</taxon>
        <taxon>Chelicerata</taxon>
        <taxon>Arachnida</taxon>
        <taxon>Araneae</taxon>
        <taxon>Araneomorphae</taxon>
        <taxon>Entelegynae</taxon>
        <taxon>Araneoidea</taxon>
        <taxon>Nephilidae</taxon>
        <taxon>Nephila</taxon>
    </lineage>
</organism>
<name>A0A8X6P971_NEPPI</name>
<protein>
    <submittedName>
        <fullName evidence="1">Uncharacterized protein</fullName>
    </submittedName>
</protein>
<evidence type="ECO:0000313" key="2">
    <source>
        <dbReference type="Proteomes" id="UP000887013"/>
    </source>
</evidence>
<reference evidence="1" key="1">
    <citation type="submission" date="2020-08" db="EMBL/GenBank/DDBJ databases">
        <title>Multicomponent nature underlies the extraordinary mechanical properties of spider dragline silk.</title>
        <authorList>
            <person name="Kono N."/>
            <person name="Nakamura H."/>
            <person name="Mori M."/>
            <person name="Yoshida Y."/>
            <person name="Ohtoshi R."/>
            <person name="Malay A.D."/>
            <person name="Moran D.A.P."/>
            <person name="Tomita M."/>
            <person name="Numata K."/>
            <person name="Arakawa K."/>
        </authorList>
    </citation>
    <scope>NUCLEOTIDE SEQUENCE</scope>
</reference>
<accession>A0A8X6P971</accession>
<keyword evidence="2" id="KW-1185">Reference proteome</keyword>
<sequence>MGTLNSDIMIPNKRRVTRADVRCICCHYMNVEIMVPTQLAINMTPYSRGWQATTHRPNPDHHLFLFRPEG</sequence>
<gene>
    <name evidence="1" type="ORF">NPIL_313811</name>
</gene>
<proteinExistence type="predicted"/>
<evidence type="ECO:0000313" key="1">
    <source>
        <dbReference type="EMBL" id="GFT52669.1"/>
    </source>
</evidence>
<comment type="caution">
    <text evidence="1">The sequence shown here is derived from an EMBL/GenBank/DDBJ whole genome shotgun (WGS) entry which is preliminary data.</text>
</comment>
<dbReference type="Proteomes" id="UP000887013">
    <property type="component" value="Unassembled WGS sequence"/>
</dbReference>
<dbReference type="EMBL" id="BMAW01017198">
    <property type="protein sequence ID" value="GFT52669.1"/>
    <property type="molecule type" value="Genomic_DNA"/>
</dbReference>
<dbReference type="AlphaFoldDB" id="A0A8X6P971"/>